<reference evidence="2" key="1">
    <citation type="journal article" date="2015" name="PLoS Genet.">
        <title>The dynamic genome and transcriptome of the human fungal pathogen Blastomyces and close relative Emmonsia.</title>
        <authorList>
            <person name="Munoz J.F."/>
            <person name="Gauthier G.M."/>
            <person name="Desjardins C.A."/>
            <person name="Gallo J.E."/>
            <person name="Holder J."/>
            <person name="Sullivan T.D."/>
            <person name="Marty A.J."/>
            <person name="Carmen J.C."/>
            <person name="Chen Z."/>
            <person name="Ding L."/>
            <person name="Gujja S."/>
            <person name="Magrini V."/>
            <person name="Misas E."/>
            <person name="Mitreva M."/>
            <person name="Priest M."/>
            <person name="Saif S."/>
            <person name="Whiston E.A."/>
            <person name="Young S."/>
            <person name="Zeng Q."/>
            <person name="Goldman W.E."/>
            <person name="Mardis E.R."/>
            <person name="Taylor J.W."/>
            <person name="McEwen J.G."/>
            <person name="Clay O.K."/>
            <person name="Klein B.S."/>
            <person name="Cuomo C.A."/>
        </authorList>
    </citation>
    <scope>NUCLEOTIDE SEQUENCE [LARGE SCALE GENOMIC DNA]</scope>
    <source>
        <strain evidence="2">UAMH 139</strain>
    </source>
</reference>
<dbReference type="Proteomes" id="UP000053573">
    <property type="component" value="Unassembled WGS sequence"/>
</dbReference>
<protein>
    <submittedName>
        <fullName evidence="1">Uncharacterized protein</fullName>
    </submittedName>
</protein>
<dbReference type="EMBL" id="LDEV01003031">
    <property type="protein sequence ID" value="KLJ06536.1"/>
    <property type="molecule type" value="Genomic_DNA"/>
</dbReference>
<proteinExistence type="predicted"/>
<comment type="caution">
    <text evidence="1">The sequence shown here is derived from an EMBL/GenBank/DDBJ whole genome shotgun (WGS) entry which is preliminary data.</text>
</comment>
<dbReference type="AlphaFoldDB" id="A0A0H1BBC8"/>
<evidence type="ECO:0000313" key="1">
    <source>
        <dbReference type="EMBL" id="KLJ06536.1"/>
    </source>
</evidence>
<evidence type="ECO:0000313" key="2">
    <source>
        <dbReference type="Proteomes" id="UP000053573"/>
    </source>
</evidence>
<name>A0A0H1BBC8_9EURO</name>
<accession>A0A0H1BBC8</accession>
<feature type="non-terminal residue" evidence="1">
    <location>
        <position position="70"/>
    </location>
</feature>
<gene>
    <name evidence="1" type="ORF">EMPG_10066</name>
</gene>
<sequence length="70" mass="7729">ALDHPTGALGSWYTSQVLAKIKSSACRRCGVAPYNNTTTPRVYMRATFHRRVSPSSPTFVSESETPTRKV</sequence>
<organism evidence="1 2">
    <name type="scientific">Blastomyces silverae</name>
    <dbReference type="NCBI Taxonomy" id="2060906"/>
    <lineage>
        <taxon>Eukaryota</taxon>
        <taxon>Fungi</taxon>
        <taxon>Dikarya</taxon>
        <taxon>Ascomycota</taxon>
        <taxon>Pezizomycotina</taxon>
        <taxon>Eurotiomycetes</taxon>
        <taxon>Eurotiomycetidae</taxon>
        <taxon>Onygenales</taxon>
        <taxon>Ajellomycetaceae</taxon>
        <taxon>Blastomyces</taxon>
    </lineage>
</organism>
<feature type="non-terminal residue" evidence="1">
    <location>
        <position position="1"/>
    </location>
</feature>
<keyword evidence="2" id="KW-1185">Reference proteome</keyword>